<gene>
    <name evidence="1" type="ORF">CCAX7_56070</name>
</gene>
<organism evidence="1 2">
    <name type="scientific">Capsulimonas corticalis</name>
    <dbReference type="NCBI Taxonomy" id="2219043"/>
    <lineage>
        <taxon>Bacteria</taxon>
        <taxon>Bacillati</taxon>
        <taxon>Armatimonadota</taxon>
        <taxon>Armatimonadia</taxon>
        <taxon>Capsulimonadales</taxon>
        <taxon>Capsulimonadaceae</taxon>
        <taxon>Capsulimonas</taxon>
    </lineage>
</organism>
<keyword evidence="2" id="KW-1185">Reference proteome</keyword>
<proteinExistence type="predicted"/>
<evidence type="ECO:0000313" key="2">
    <source>
        <dbReference type="Proteomes" id="UP000287394"/>
    </source>
</evidence>
<name>A0A402D0M8_9BACT</name>
<dbReference type="OrthoDB" id="7594215at2"/>
<sequence>MSDSELRPQHYLYRDRHTDEDYARLAAQFGASYMSSAKWFKVLTAIAQSRLHLQRATWKFIDSDRLFPWPPPGAHELELTHLADCGSFPPIEYKWIEWISFPRTWSELPDPKRPQQTVSGAQDIDALARLLDATAQTQYIIDDDGLTLFAYRH</sequence>
<dbReference type="EMBL" id="AP025739">
    <property type="protein sequence ID" value="BDI33556.1"/>
    <property type="molecule type" value="Genomic_DNA"/>
</dbReference>
<evidence type="ECO:0000313" key="1">
    <source>
        <dbReference type="EMBL" id="BDI33556.1"/>
    </source>
</evidence>
<accession>A0A402D0M8</accession>
<dbReference type="RefSeq" id="WP_125206155.1">
    <property type="nucleotide sequence ID" value="NZ_AP025739.1"/>
</dbReference>
<dbReference type="Proteomes" id="UP000287394">
    <property type="component" value="Chromosome"/>
</dbReference>
<reference evidence="1 2" key="1">
    <citation type="journal article" date="2019" name="Int. J. Syst. Evol. Microbiol.">
        <title>Capsulimonas corticalis gen. nov., sp. nov., an aerobic capsulated bacterium, of a novel bacterial order, Capsulimonadales ord. nov., of the class Armatimonadia of the phylum Armatimonadetes.</title>
        <authorList>
            <person name="Li J."/>
            <person name="Kudo C."/>
            <person name="Tonouchi A."/>
        </authorList>
    </citation>
    <scope>NUCLEOTIDE SEQUENCE [LARGE SCALE GENOMIC DNA]</scope>
    <source>
        <strain evidence="1 2">AX-7</strain>
    </source>
</reference>
<dbReference type="KEGG" id="ccot:CCAX7_56070"/>
<dbReference type="AlphaFoldDB" id="A0A402D0M8"/>
<protein>
    <submittedName>
        <fullName evidence="1">Uncharacterized protein</fullName>
    </submittedName>
</protein>